<sequence length="3864" mass="407017">MHSFLSKVFGRKKEDKSTSPTTLAPGELLDGKFEAISPNVSPSANNFLELDTNGNGHDAKNKGKEVGFSKIFRAKSRPSSPEVNHKKLDTLPHLSLNFRETREEVARELGFLLDVDSDTHDLLSDAIIGQRRLNPLEALVLIQACSKAITSRGLETLGIMHPHWYSSSADVQHRLISHFLQSLAAPSSPDAGSPVSLTSPASLFESELNFTRSPHDIAAVLRWGLRHFEIEGDSFGTDEGWYNSFLDAEAAAQYPPKSFSEQLAPILPPAHLDLLTATLEIFSSLAAHAEANSTSGSKLCKMFGLWLLAARRVEDRDDWVTFYARWERTGRMLEHLFLARIRDENTDLRMPVRLLELVRKYPYTKGISSPTTDLRLLPRPRFSTPSYDALFVRIEIEFPKEGLKPKSRMHPLNLLADAFSAQVTEGEFAELWTKITAASRNGSNPSPLSNIFADETIRFLSIIPDERAAKSQDVKSPTFSLAPVSPLKRAFSESAQDQPVASTSQHRQVSSEPAPVTPVSPLAIGSDWVQFSSSGFLDSTPAIAPLVSTLFDTDLEKTVPPAPLSISRKSSRRLRSPRKSIDAPRVSIAEDGVKDPEAPVPALDIKPVVKASKLDIIQFDEAFIDFWSDSLLDPITTSWPTFIICKFKSTLVPTLLYGPIVEGQAQKTLKWLVLEQAYTVRPPPPPPSPPVAAAVAASANVPADTARPVSPSPSTKKRFNFFTRSISGSSIGSLKGKKKEKALQVGEMGELVEEDHAHDFKVETEATTPVQSAESVEQEQDLPEALSTEQDHTQAVVATATVAVIAAGTVAVAVVASEDNPTEAVFAAEEIAAPVDEIAAAPVQEEASPAQLVVEEKSAPALDSTVEVAPVEEDDVPLTESAIEKEPTAEPASDAVAEVPAVETAIVPEAEVIAEEAAPEPTNDASAEVVGPADEVSPVVEDVVPQTESAVEVESAAVPVDEPVSEAPAVEPTPTPEAEVAVVEAIIATEVATEAPDPVQGEAETIAEVAVPEAANDIVADIVEPAQDEAAALQTDDEVPAPTLEDVSAQAEAAIVDAPVTTPTSDAPDVEVAPIEEEKLADEPVVAASVVAVPQDTVEVAPVVEEDTKIDIFALEEPVSVEAAVEEETAVAEENIVVASVEEVGTTPVEEDVSAKAPVADAALVPEPEQLVEAIPLPEESTANEIVAVEEAAVAPDVSAVDEHSDAALVSDAAAAVPESQAVVETVNDEVNEAPAVDPTILADDEESTILLAPGILGLAALAVASADRAKVAEEEAAATIQGEREAVEAPVAEAVAAVAPTEESVTEQDEYFVADEAAVPVAEDIAVEKEDVISGDEEVSKAADEHFPVDEDSDVVGQGEGEEVQASVVEIATDALAEVEGAIEPPADSTIHQEASTPVEEVVVEENAWGEDVDLPHTEEVVEVPVGEAAAEDTLPEKEDGIASHEDDVEVTVEDTEVAFAEKENEIALTEEPVAEDAAYAAPVETEATIIPQSASTTKEDATLVAEAAGEVDSVEDGDSPPVVEGLVAVPVPESAVGGALIDQENEIVPRGEDENTAADATPAWIQEPAGEVAPEGEGIFQNEPDEVAVPVAVEGAILEKEDAAGDDIAHRDDEGIAPVTESVSEAAGAVESEFVVGRLEDEAPAEVAIESAPLQIEDEFLPTDAEADHKIAPIQDEIVLEQAVDEGAQTEIAAHEVEVEEESTPDSSATVADAAPVEEESYHQNEAVDEQEGAVPVSEIATDVILPVEAVGNLVKEKTPEISTETEVAPKDEPSVETIAVDEATELPVEIEAAFEINVADIVEENSTAVEPKEEIAERAVEDESSKMEQLVVEPQMATESSEVGSEIIQGPTPGDALDEMTADSLPITAVENANEDSAHFSRQFDVESEHGPTSSAPASQIADSGQGNIDPSAEPAVDAIGQVAIEIVDGEAQIQDSLPQPIAEDVQKPVVEENMQAVDNDAVNESNIDLAPSSESIIAEYEATTLRDTEDLPADAGQVDEPKEVEETRFPNADHADVEAVKEVTIVEEVGDEDIASDPHVPILAAADEPVEDATEKGSYPNLSGPTQVIEQPAIVDDAVIADTPEKPDAVVEEPTVANDAAILSAAEEPGSTEQPIGEESAPIEEPVEIVEEPIVLDDAPTAYEPVVAEGPIAEEPAPILETAEVISEATTIDDPVILTTVEEPVEAPVATVEVPDIAHNLIEEAPVSTPEPSVTVIEEPAIEEVSSGDIAVGPPADDPLVPISVEGQVQGPIEEVVESALIPVQPVAAVKEPVAIEAITDAVNVAAVSAHEPLILAATEDSNKGSAELSDPVSEETIEIIEEPVIADIPAASQGPVVAEYPTEEVLAKSPPVLEEPVQSLEDPVVAEDVTETEAGGAVEATPAAEDPLVSEETIDDTAVQSPLISQDPVQEAVVALEDSINNAEVVNDDVLESEPVQFEESVVVGDVIESTPADLTPVKDLEEVVPVGIEEPTSTRDDDIADVPADSTHESADAAEDHTPASTAETSMNDAEVAADESAPDQEDLSPHVDEVLPVVEMGAEDVLVVPPQDFVNIPIEAPATVAEVSSEVSDHAALAEEGPIPPVSVKSLVSAHESVTDETKLASDQEGQTFVANEGALTNEDSFVALNDPVTIEGNLPADVEDVKAETIVEDHPVELTRVLEDDILQPVIADAGVVEAQSIEPAVPSKDPVIADDSIEEGSVPVPEQPVEIDDGPIIEEEVAIDDVVAPPVHESPVPTAIQVPIDNPNEEAVIEPTPIAEPTVEAADESVTEDAVVNDVAEEPPTRDHFILGATGETANDSAEQSAIIPAEAVEATEEPAEDPAIPAGPEEDIVAEHPTEEVVADPVTTSEEPVSVLEKLADAREDIGNDAIDDEPIAAAPPTEEPTIAEETADDKTASASVAPVQAIEEVAISQEDTIKSEFVYDEIVPTIAEEPAAKEVPVSSSTDVREDPEESALPASTEEGVFAEVPVMQESIPASEEHVITPVEAPVNTAEVAPADFSLDQEASPLLEETQAAAAEDESATLQPQYIVDNATETPVTVEVNAEVLNKSFEPASVLEDVAPPAVIEQADESTLEKPLTDSTAVQDEQTPGASEEPAVNGQEIGDFVIPIIQQDGVPPATDEVLVSEANVALDHPAAAHNEDNITLTTPEDPISTGEETSDKQPIEPTPVYEEPIVQTSEEPAAVNENVEEVASLAAEETPVPETDATPDHVISQHLEPSPVIEDTAKGLDLEQVPVQEELETTAIEEPVPATEVIEDTVAPSVEEPAVSEPETIDPVVESAPSHEPEFNAVEEKSEPADIPSEVEVPIPENLVSASEIIAAANTPSAEEPIVSEAEMVVDHTVDSAHFRESEIVADPAVVQEEVEQSTVQEPLPVTEHLEEAVTPIAENPPVSEPGITAEIVEEAAAPATEEAFVSRTVISEDDIAESTPRDPDSVVNEVAKESEPTHVEEEVESHVVEEPVSVIETVVAVAEPLVSEADIAVGEVVESAPQELDAVADEVAHELELAAVHGELKPVPIEEPVSVAEQVEEQLLVPIAEETLVAEPASAAVDATPAQDSAAVVPEESSSSGEEYVGEQSLEPTPSDAEIPLAAHEPISASEEVVDDLSGELAPAGDQHVPAIDEDTADVVVEEAEPISDVSRATEELEISDAAVATDIPSESLASPIDESPVPVEPAAVESMPIEPESAPLESADPATLEVPQAETPPTVEGSEIIEPSTKAEEVSAPSEVLDEDPNVVAAETEAADSNGNAERYQETTDIHRLEIPDIMHRSVSETISNSVLSPWSDGNTQLDSPLSPTTLVEASAHPDLATKIESLLASNGHDHKSVEEAILPSKELDTTAEVDALAPATEET</sequence>
<feature type="compositionally biased region" description="Polar residues" evidence="1">
    <location>
        <begin position="2505"/>
        <end position="2514"/>
    </location>
</feature>
<feature type="compositionally biased region" description="Basic residues" evidence="1">
    <location>
        <begin position="569"/>
        <end position="578"/>
    </location>
</feature>
<evidence type="ECO:0000256" key="1">
    <source>
        <dbReference type="SAM" id="MobiDB-lite"/>
    </source>
</evidence>
<dbReference type="EMBL" id="KN817527">
    <property type="protein sequence ID" value="KJA26534.1"/>
    <property type="molecule type" value="Genomic_DNA"/>
</dbReference>
<feature type="region of interest" description="Disordered" evidence="1">
    <location>
        <begin position="1"/>
        <end position="26"/>
    </location>
</feature>
<feature type="compositionally biased region" description="Polar residues" evidence="1">
    <location>
        <begin position="3087"/>
        <end position="3099"/>
    </location>
</feature>
<feature type="compositionally biased region" description="Polar residues" evidence="1">
    <location>
        <begin position="493"/>
        <end position="511"/>
    </location>
</feature>
<feature type="region of interest" description="Disordered" evidence="1">
    <location>
        <begin position="3272"/>
        <end position="3291"/>
    </location>
</feature>
<feature type="region of interest" description="Disordered" evidence="1">
    <location>
        <begin position="2473"/>
        <end position="2532"/>
    </location>
</feature>
<reference evidence="4" key="1">
    <citation type="submission" date="2014-04" db="EMBL/GenBank/DDBJ databases">
        <title>Evolutionary Origins and Diversification of the Mycorrhizal Mutualists.</title>
        <authorList>
            <consortium name="DOE Joint Genome Institute"/>
            <consortium name="Mycorrhizal Genomics Consortium"/>
            <person name="Kohler A."/>
            <person name="Kuo A."/>
            <person name="Nagy L.G."/>
            <person name="Floudas D."/>
            <person name="Copeland A."/>
            <person name="Barry K.W."/>
            <person name="Cichocki N."/>
            <person name="Veneault-Fourrey C."/>
            <person name="LaButti K."/>
            <person name="Lindquist E.A."/>
            <person name="Lipzen A."/>
            <person name="Lundell T."/>
            <person name="Morin E."/>
            <person name="Murat C."/>
            <person name="Riley R."/>
            <person name="Ohm R."/>
            <person name="Sun H."/>
            <person name="Tunlid A."/>
            <person name="Henrissat B."/>
            <person name="Grigoriev I.V."/>
            <person name="Hibbett D.S."/>
            <person name="Martin F."/>
        </authorList>
    </citation>
    <scope>NUCLEOTIDE SEQUENCE [LARGE SCALE GENOMIC DNA]</scope>
    <source>
        <strain evidence="4">FD-334 SS-4</strain>
    </source>
</reference>
<feature type="compositionally biased region" description="Basic and acidic residues" evidence="1">
    <location>
        <begin position="2492"/>
        <end position="2504"/>
    </location>
</feature>
<feature type="compositionally biased region" description="Polar residues" evidence="1">
    <location>
        <begin position="1894"/>
        <end position="1912"/>
    </location>
</feature>
<feature type="compositionally biased region" description="Basic and acidic residues" evidence="1">
    <location>
        <begin position="1879"/>
        <end position="1893"/>
    </location>
</feature>
<dbReference type="Pfam" id="PF08101">
    <property type="entry name" value="Msb1-Mug8_dom"/>
    <property type="match status" value="1"/>
</dbReference>
<accession>A0A0D2P6G1</accession>
<dbReference type="PANTHER" id="PTHR28093">
    <property type="entry name" value="MORPHOGENESIS-RELATED PROTEIN MSB1"/>
    <property type="match status" value="1"/>
</dbReference>
<dbReference type="STRING" id="945553.A0A0D2P6G1"/>
<keyword evidence="4" id="KW-1185">Reference proteome</keyword>
<gene>
    <name evidence="3" type="ORF">HYPSUDRAFT_84425</name>
</gene>
<feature type="region of interest" description="Disordered" evidence="1">
    <location>
        <begin position="1988"/>
        <end position="2020"/>
    </location>
</feature>
<feature type="region of interest" description="Disordered" evidence="1">
    <location>
        <begin position="562"/>
        <end position="581"/>
    </location>
</feature>
<evidence type="ECO:0000313" key="4">
    <source>
        <dbReference type="Proteomes" id="UP000054270"/>
    </source>
</evidence>
<feature type="region of interest" description="Disordered" evidence="1">
    <location>
        <begin position="3079"/>
        <end position="3108"/>
    </location>
</feature>
<feature type="compositionally biased region" description="Basic and acidic residues" evidence="1">
    <location>
        <begin position="3438"/>
        <end position="3458"/>
    </location>
</feature>
<dbReference type="OrthoDB" id="3362494at2759"/>
<protein>
    <recommendedName>
        <fullName evidence="2">Meiotically up-regulated protein Msb1/Mug8 domain-containing protein</fullName>
    </recommendedName>
</protein>
<evidence type="ECO:0000313" key="3">
    <source>
        <dbReference type="EMBL" id="KJA26534.1"/>
    </source>
</evidence>
<dbReference type="InterPro" id="IPR008936">
    <property type="entry name" value="Rho_GTPase_activation_prot"/>
</dbReference>
<feature type="region of interest" description="Disordered" evidence="1">
    <location>
        <begin position="3670"/>
        <end position="3745"/>
    </location>
</feature>
<feature type="region of interest" description="Disordered" evidence="1">
    <location>
        <begin position="765"/>
        <end position="791"/>
    </location>
</feature>
<dbReference type="InterPro" id="IPR037508">
    <property type="entry name" value="Msb1/Mug8"/>
</dbReference>
<feature type="region of interest" description="Disordered" evidence="1">
    <location>
        <begin position="3142"/>
        <end position="3176"/>
    </location>
</feature>
<feature type="compositionally biased region" description="Acidic residues" evidence="1">
    <location>
        <begin position="2518"/>
        <end position="2529"/>
    </location>
</feature>
<dbReference type="OMA" id="KAIIHVD"/>
<organism evidence="3 4">
    <name type="scientific">Hypholoma sublateritium (strain FD-334 SS-4)</name>
    <dbReference type="NCBI Taxonomy" id="945553"/>
    <lineage>
        <taxon>Eukaryota</taxon>
        <taxon>Fungi</taxon>
        <taxon>Dikarya</taxon>
        <taxon>Basidiomycota</taxon>
        <taxon>Agaricomycotina</taxon>
        <taxon>Agaricomycetes</taxon>
        <taxon>Agaricomycetidae</taxon>
        <taxon>Agaricales</taxon>
        <taxon>Agaricineae</taxon>
        <taxon>Strophariaceae</taxon>
        <taxon>Hypholoma</taxon>
    </lineage>
</organism>
<dbReference type="Proteomes" id="UP000054270">
    <property type="component" value="Unassembled WGS sequence"/>
</dbReference>
<feature type="region of interest" description="Disordered" evidence="1">
    <location>
        <begin position="1875"/>
        <end position="1920"/>
    </location>
</feature>
<feature type="region of interest" description="Disordered" evidence="1">
    <location>
        <begin position="2941"/>
        <end position="2972"/>
    </location>
</feature>
<dbReference type="InterPro" id="IPR012965">
    <property type="entry name" value="Msb1/Mug8_dom"/>
</dbReference>
<feature type="compositionally biased region" description="Low complexity" evidence="1">
    <location>
        <begin position="3574"/>
        <end position="3588"/>
    </location>
</feature>
<feature type="compositionally biased region" description="Polar residues" evidence="1">
    <location>
        <begin position="765"/>
        <end position="775"/>
    </location>
</feature>
<feature type="region of interest" description="Disordered" evidence="1">
    <location>
        <begin position="2818"/>
        <end position="2838"/>
    </location>
</feature>
<dbReference type="Gene3D" id="1.10.555.10">
    <property type="entry name" value="Rho GTPase activation protein"/>
    <property type="match status" value="1"/>
</dbReference>
<feature type="domain" description="Meiotically up-regulated protein Msb1/Mug8" evidence="2">
    <location>
        <begin position="140"/>
        <end position="363"/>
    </location>
</feature>
<feature type="compositionally biased region" description="Basic and acidic residues" evidence="1">
    <location>
        <begin position="2003"/>
        <end position="2020"/>
    </location>
</feature>
<feature type="region of interest" description="Disordered" evidence="1">
    <location>
        <begin position="3432"/>
        <end position="3458"/>
    </location>
</feature>
<feature type="region of interest" description="Disordered" evidence="1">
    <location>
        <begin position="2876"/>
        <end position="2906"/>
    </location>
</feature>
<dbReference type="PANTHER" id="PTHR28093:SF1">
    <property type="entry name" value="MORPHOGENESIS-RELATED PROTEIN MSB1"/>
    <property type="match status" value="1"/>
</dbReference>
<feature type="region of interest" description="Disordered" evidence="1">
    <location>
        <begin position="492"/>
        <end position="517"/>
    </location>
</feature>
<feature type="compositionally biased region" description="Low complexity" evidence="1">
    <location>
        <begin position="2882"/>
        <end position="2891"/>
    </location>
</feature>
<evidence type="ECO:0000259" key="2">
    <source>
        <dbReference type="Pfam" id="PF08101"/>
    </source>
</evidence>
<feature type="region of interest" description="Disordered" evidence="1">
    <location>
        <begin position="1699"/>
        <end position="1735"/>
    </location>
</feature>
<feature type="region of interest" description="Disordered" evidence="1">
    <location>
        <begin position="3557"/>
        <end position="3594"/>
    </location>
</feature>
<name>A0A0D2P6G1_HYPSF</name>
<proteinExistence type="predicted"/>
<feature type="region of interest" description="Disordered" evidence="1">
    <location>
        <begin position="1839"/>
        <end position="1859"/>
    </location>
</feature>